<name>A0AAN6UL00_9PEZI</name>
<sequence length="158" mass="17818">MKKSRLKPLRLVLRIVRLQGGPLLDKTRWLPSMPNIFGQERAAQQPLAWQSELANGPWPKATTPPASIHIERSSDVTNRPDCMCHVLLSRRTPDPLRDEICHPLQDTGGTRSCRPFSDAKSIRRRRGRAACFGGCNKRPPANSAWLTWHHLACRSAPD</sequence>
<dbReference type="AlphaFoldDB" id="A0AAN6UL00"/>
<dbReference type="Proteomes" id="UP001304895">
    <property type="component" value="Unassembled WGS sequence"/>
</dbReference>
<evidence type="ECO:0000313" key="1">
    <source>
        <dbReference type="EMBL" id="KAK4134695.1"/>
    </source>
</evidence>
<accession>A0AAN6UL00</accession>
<comment type="caution">
    <text evidence="1">The sequence shown here is derived from an EMBL/GenBank/DDBJ whole genome shotgun (WGS) entry which is preliminary data.</text>
</comment>
<reference evidence="1" key="1">
    <citation type="journal article" date="2023" name="Mol. Phylogenet. Evol.">
        <title>Genome-scale phylogeny and comparative genomics of the fungal order Sordariales.</title>
        <authorList>
            <person name="Hensen N."/>
            <person name="Bonometti L."/>
            <person name="Westerberg I."/>
            <person name="Brannstrom I.O."/>
            <person name="Guillou S."/>
            <person name="Cros-Aarteil S."/>
            <person name="Calhoun S."/>
            <person name="Haridas S."/>
            <person name="Kuo A."/>
            <person name="Mondo S."/>
            <person name="Pangilinan J."/>
            <person name="Riley R."/>
            <person name="LaButti K."/>
            <person name="Andreopoulos B."/>
            <person name="Lipzen A."/>
            <person name="Chen C."/>
            <person name="Yan M."/>
            <person name="Daum C."/>
            <person name="Ng V."/>
            <person name="Clum A."/>
            <person name="Steindorff A."/>
            <person name="Ohm R.A."/>
            <person name="Martin F."/>
            <person name="Silar P."/>
            <person name="Natvig D.O."/>
            <person name="Lalanne C."/>
            <person name="Gautier V."/>
            <person name="Ament-Velasquez S.L."/>
            <person name="Kruys A."/>
            <person name="Hutchinson M.I."/>
            <person name="Powell A.J."/>
            <person name="Barry K."/>
            <person name="Miller A.N."/>
            <person name="Grigoriev I.V."/>
            <person name="Debuchy R."/>
            <person name="Gladieux P."/>
            <person name="Hiltunen Thoren M."/>
            <person name="Johannesson H."/>
        </authorList>
    </citation>
    <scope>NUCLEOTIDE SEQUENCE</scope>
    <source>
        <strain evidence="1">CBS 123565</strain>
    </source>
</reference>
<reference evidence="1" key="2">
    <citation type="submission" date="2023-05" db="EMBL/GenBank/DDBJ databases">
        <authorList>
            <consortium name="Lawrence Berkeley National Laboratory"/>
            <person name="Steindorff A."/>
            <person name="Hensen N."/>
            <person name="Bonometti L."/>
            <person name="Westerberg I."/>
            <person name="Brannstrom I.O."/>
            <person name="Guillou S."/>
            <person name="Cros-Aarteil S."/>
            <person name="Calhoun S."/>
            <person name="Haridas S."/>
            <person name="Kuo A."/>
            <person name="Mondo S."/>
            <person name="Pangilinan J."/>
            <person name="Riley R."/>
            <person name="Labutti K."/>
            <person name="Andreopoulos B."/>
            <person name="Lipzen A."/>
            <person name="Chen C."/>
            <person name="Yanf M."/>
            <person name="Daum C."/>
            <person name="Ng V."/>
            <person name="Clum A."/>
            <person name="Ohm R."/>
            <person name="Martin F."/>
            <person name="Silar P."/>
            <person name="Natvig D."/>
            <person name="Lalanne C."/>
            <person name="Gautier V."/>
            <person name="Ament-Velasquez S.L."/>
            <person name="Kruys A."/>
            <person name="Hutchinson M.I."/>
            <person name="Powell A.J."/>
            <person name="Barry K."/>
            <person name="Miller A.N."/>
            <person name="Grigoriev I.V."/>
            <person name="Debuchy R."/>
            <person name="Gladieux P."/>
            <person name="Thoren M.H."/>
            <person name="Johannesson H."/>
        </authorList>
    </citation>
    <scope>NUCLEOTIDE SEQUENCE</scope>
    <source>
        <strain evidence="1">CBS 123565</strain>
    </source>
</reference>
<organism evidence="1 2">
    <name type="scientific">Trichocladium antarcticum</name>
    <dbReference type="NCBI Taxonomy" id="1450529"/>
    <lineage>
        <taxon>Eukaryota</taxon>
        <taxon>Fungi</taxon>
        <taxon>Dikarya</taxon>
        <taxon>Ascomycota</taxon>
        <taxon>Pezizomycotina</taxon>
        <taxon>Sordariomycetes</taxon>
        <taxon>Sordariomycetidae</taxon>
        <taxon>Sordariales</taxon>
        <taxon>Chaetomiaceae</taxon>
        <taxon>Trichocladium</taxon>
    </lineage>
</organism>
<evidence type="ECO:0000313" key="2">
    <source>
        <dbReference type="Proteomes" id="UP001304895"/>
    </source>
</evidence>
<keyword evidence="2" id="KW-1185">Reference proteome</keyword>
<dbReference type="EMBL" id="MU853408">
    <property type="protein sequence ID" value="KAK4134695.1"/>
    <property type="molecule type" value="Genomic_DNA"/>
</dbReference>
<protein>
    <submittedName>
        <fullName evidence="1">Uncharacterized protein</fullName>
    </submittedName>
</protein>
<proteinExistence type="predicted"/>
<gene>
    <name evidence="1" type="ORF">BT67DRAFT_301723</name>
</gene>